<dbReference type="EMBL" id="CM000139">
    <property type="protein sequence ID" value="EEE56188.1"/>
    <property type="molecule type" value="Genomic_DNA"/>
</dbReference>
<accession>B9F248</accession>
<sequence length="1249" mass="140312">MEGCIFCNRDDPIEHVLLFCPFASAVWDEVRKSFNLQLGRAALSNMKQWIFDFISRGSELQNKVMVVTIWHIWQARNEAKNNNSPVNPRRVAQSVVAYVNMLTQFCFNLCPAPRCESPSSVARWVPPPAGTFLINTDAAIFKSTCPLHCLGRWYPTGNPGFRLLFYHQKNTSLGKGSFFASYSFAQCSLKAAADGHGWWGFRAGENRRSRPIQNGNIAVPIGMNKLINLRHLIAHEKVHSAIDSVGKLTCLQKLIFKVQDADSFEIGQLRAMNDLVILGISQLENVKTKKEARSARLMDKEHLKELSLSWNDNMSSGPTEENTRYDVLEGLEPHGNLKHLQLTGYSGATSPTWFASKVTSLQVLHLENCTEWRIVQYLEMLPLLRKLKLIRMWNLVEVSIPSYLEELVLVNMPKLENCVGTYGIELTSRIRVLMVKDCPQLNEFVLFHRDHFHAEQKSWFPSLNKLMIGHCYRIIMWKILPLEEMRALKELELMDVPIVEELPVPSLEKLVLIQMRSLQICSGITASPVQVSTSQVDQNEWISSLRELTIYDCSSLVVSLPIPPSPLMSYSSIKRLSAFPTMEINNRKFTIESDELSELDGRILSFHNLKGVTSIYLRRCPNLTRISTEGFNQLITLECLVIQKCPNLFQLQISDQANNTSSATNIPALPSLKSLTISSCGIAGRWLTQMLHHVNSLEKLDLFDCPQIKFLLTNQPTEREVTSSLASAEITSAGDEQLLQIPCSLLHSLMWLSISECPDLEFCGGSGGFAGFTSLVQLQIKNCPKLVSALVSETNDNGLLPMSLQDLSLSPLSVSENLQSFSPEGLPCLRRLSLCRSQHLKSMQLHSCTSLEYLKISGCRSLVVLEGLSSLRRLDIQMNPELSAAWHLKLQEQEQGGNQAQVFPPSLVELHISNLEGSISSQFLCLPSVTKLAVRDSPALKSIQLKHCMTLEKLEIINCKLLASIEDFHSIRNLRSLKVLGTRSLSPYLQQEASGMWFRLESLMIDDAAVLSVHLCIQLTSLRILQFWSMGMASLTEEQERALQLLTSLRQLGFSRCQKLESLPANLRSLDFLEDANGLGMRAIPGEDYCRIVIQYPSDTDSKWKDPKTGEPEGLSFEFNLCEAVASWEQDEVLFGVQKGTHFTTWESILSNDGMSWCDPGRVVKWLPTKDTIEAARAASEKLLKRPGAGSEGPLSSCTMIKKLEKVKTAKRSVVHDAALNHLEYIRGSTRYPLERNAGGGYFCMINDR</sequence>
<gene>
    <name evidence="2" type="ORF">OsJ_05141</name>
</gene>
<dbReference type="AlphaFoldDB" id="B9F248"/>
<evidence type="ECO:0000313" key="2">
    <source>
        <dbReference type="EMBL" id="EEE56188.1"/>
    </source>
</evidence>
<name>B9F248_ORYSJ</name>
<dbReference type="HOGENOM" id="CLU_000837_36_0_1"/>
<organism evidence="2">
    <name type="scientific">Oryza sativa subsp. japonica</name>
    <name type="common">Rice</name>
    <dbReference type="NCBI Taxonomy" id="39947"/>
    <lineage>
        <taxon>Eukaryota</taxon>
        <taxon>Viridiplantae</taxon>
        <taxon>Streptophyta</taxon>
        <taxon>Embryophyta</taxon>
        <taxon>Tracheophyta</taxon>
        <taxon>Spermatophyta</taxon>
        <taxon>Magnoliopsida</taxon>
        <taxon>Liliopsida</taxon>
        <taxon>Poales</taxon>
        <taxon>Poaceae</taxon>
        <taxon>BOP clade</taxon>
        <taxon>Oryzoideae</taxon>
        <taxon>Oryzeae</taxon>
        <taxon>Oryzinae</taxon>
        <taxon>Oryza</taxon>
        <taxon>Oryza sativa</taxon>
    </lineage>
</organism>
<dbReference type="Gene3D" id="3.80.10.10">
    <property type="entry name" value="Ribonuclease Inhibitor"/>
    <property type="match status" value="3"/>
</dbReference>
<feature type="domain" description="R13L1/DRL21-like LRR repeat region" evidence="1">
    <location>
        <begin position="266"/>
        <end position="392"/>
    </location>
</feature>
<dbReference type="SUPFAM" id="SSF52047">
    <property type="entry name" value="RNI-like"/>
    <property type="match status" value="1"/>
</dbReference>
<dbReference type="Proteomes" id="UP000007752">
    <property type="component" value="Chromosome 2"/>
</dbReference>
<proteinExistence type="predicted"/>
<dbReference type="PANTHER" id="PTHR47186">
    <property type="entry name" value="LEUCINE-RICH REPEAT-CONTAINING PROTEIN 57"/>
    <property type="match status" value="1"/>
</dbReference>
<dbReference type="SUPFAM" id="SSF52058">
    <property type="entry name" value="L domain-like"/>
    <property type="match status" value="2"/>
</dbReference>
<evidence type="ECO:0000259" key="1">
    <source>
        <dbReference type="Pfam" id="PF25019"/>
    </source>
</evidence>
<dbReference type="InterPro" id="IPR032675">
    <property type="entry name" value="LRR_dom_sf"/>
</dbReference>
<reference evidence="2" key="1">
    <citation type="journal article" date="2005" name="PLoS Biol.">
        <title>The genomes of Oryza sativa: a history of duplications.</title>
        <authorList>
            <person name="Yu J."/>
            <person name="Wang J."/>
            <person name="Lin W."/>
            <person name="Li S."/>
            <person name="Li H."/>
            <person name="Zhou J."/>
            <person name="Ni P."/>
            <person name="Dong W."/>
            <person name="Hu S."/>
            <person name="Zeng C."/>
            <person name="Zhang J."/>
            <person name="Zhang Y."/>
            <person name="Li R."/>
            <person name="Xu Z."/>
            <person name="Li S."/>
            <person name="Li X."/>
            <person name="Zheng H."/>
            <person name="Cong L."/>
            <person name="Lin L."/>
            <person name="Yin J."/>
            <person name="Geng J."/>
            <person name="Li G."/>
            <person name="Shi J."/>
            <person name="Liu J."/>
            <person name="Lv H."/>
            <person name="Li J."/>
            <person name="Wang J."/>
            <person name="Deng Y."/>
            <person name="Ran L."/>
            <person name="Shi X."/>
            <person name="Wang X."/>
            <person name="Wu Q."/>
            <person name="Li C."/>
            <person name="Ren X."/>
            <person name="Wang J."/>
            <person name="Wang X."/>
            <person name="Li D."/>
            <person name="Liu D."/>
            <person name="Zhang X."/>
            <person name="Ji Z."/>
            <person name="Zhao W."/>
            <person name="Sun Y."/>
            <person name="Zhang Z."/>
            <person name="Bao J."/>
            <person name="Han Y."/>
            <person name="Dong L."/>
            <person name="Ji J."/>
            <person name="Chen P."/>
            <person name="Wu S."/>
            <person name="Liu J."/>
            <person name="Xiao Y."/>
            <person name="Bu D."/>
            <person name="Tan J."/>
            <person name="Yang L."/>
            <person name="Ye C."/>
            <person name="Zhang J."/>
            <person name="Xu J."/>
            <person name="Zhou Y."/>
            <person name="Yu Y."/>
            <person name="Zhang B."/>
            <person name="Zhuang S."/>
            <person name="Wei H."/>
            <person name="Liu B."/>
            <person name="Lei M."/>
            <person name="Yu H."/>
            <person name="Li Y."/>
            <person name="Xu H."/>
            <person name="Wei S."/>
            <person name="He X."/>
            <person name="Fang L."/>
            <person name="Zhang Z."/>
            <person name="Zhang Y."/>
            <person name="Huang X."/>
            <person name="Su Z."/>
            <person name="Tong W."/>
            <person name="Li J."/>
            <person name="Tong Z."/>
            <person name="Li S."/>
            <person name="Ye J."/>
            <person name="Wang L."/>
            <person name="Fang L."/>
            <person name="Lei T."/>
            <person name="Chen C."/>
            <person name="Chen H."/>
            <person name="Xu Z."/>
            <person name="Li H."/>
            <person name="Huang H."/>
            <person name="Zhang F."/>
            <person name="Xu H."/>
            <person name="Li N."/>
            <person name="Zhao C."/>
            <person name="Li S."/>
            <person name="Dong L."/>
            <person name="Huang Y."/>
            <person name="Li L."/>
            <person name="Xi Y."/>
            <person name="Qi Q."/>
            <person name="Li W."/>
            <person name="Zhang B."/>
            <person name="Hu W."/>
            <person name="Zhang Y."/>
            <person name="Tian X."/>
            <person name="Jiao Y."/>
            <person name="Liang X."/>
            <person name="Jin J."/>
            <person name="Gao L."/>
            <person name="Zheng W."/>
            <person name="Hao B."/>
            <person name="Liu S."/>
            <person name="Wang W."/>
            <person name="Yuan L."/>
            <person name="Cao M."/>
            <person name="McDermott J."/>
            <person name="Samudrala R."/>
            <person name="Wang J."/>
            <person name="Wong G.K."/>
            <person name="Yang H."/>
        </authorList>
    </citation>
    <scope>NUCLEOTIDE SEQUENCE [LARGE SCALE GENOMIC DNA]</scope>
</reference>
<dbReference type="InterPro" id="IPR056789">
    <property type="entry name" value="LRR_R13L1-DRL21"/>
</dbReference>
<protein>
    <recommendedName>
        <fullName evidence="1">R13L1/DRL21-like LRR repeat region domain-containing protein</fullName>
    </recommendedName>
</protein>
<dbReference type="Pfam" id="PF25019">
    <property type="entry name" value="LRR_R13L1-DRL21"/>
    <property type="match status" value="1"/>
</dbReference>
<dbReference type="PANTHER" id="PTHR47186:SF27">
    <property type="entry name" value="NB-ARC DOMAIN-CONTAINING PROTEIN"/>
    <property type="match status" value="1"/>
</dbReference>
<reference evidence="2" key="2">
    <citation type="submission" date="2008-12" db="EMBL/GenBank/DDBJ databases">
        <title>Improved gene annotation of the rice (Oryza sativa) genomes.</title>
        <authorList>
            <person name="Wang J."/>
            <person name="Li R."/>
            <person name="Fan W."/>
            <person name="Huang Q."/>
            <person name="Zhang J."/>
            <person name="Zhou Y."/>
            <person name="Hu Y."/>
            <person name="Zi S."/>
            <person name="Li J."/>
            <person name="Ni P."/>
            <person name="Zheng H."/>
            <person name="Zhang Y."/>
            <person name="Zhao M."/>
            <person name="Hao Q."/>
            <person name="McDermott J."/>
            <person name="Samudrala R."/>
            <person name="Kristiansen K."/>
            <person name="Wong G.K.-S."/>
        </authorList>
    </citation>
    <scope>NUCLEOTIDE SEQUENCE</scope>
</reference>